<dbReference type="GO" id="GO:0007059">
    <property type="term" value="P:chromosome segregation"/>
    <property type="evidence" value="ECO:0007669"/>
    <property type="project" value="TreeGrafter"/>
</dbReference>
<dbReference type="CDD" id="cd16405">
    <property type="entry name" value="RepB_like_N"/>
    <property type="match status" value="1"/>
</dbReference>
<dbReference type="InterPro" id="IPR037972">
    <property type="entry name" value="RepB_N"/>
</dbReference>
<keyword evidence="5" id="KW-1185">Reference proteome</keyword>
<comment type="similarity">
    <text evidence="1">Belongs to the ParB family.</text>
</comment>
<dbReference type="PANTHER" id="PTHR33375">
    <property type="entry name" value="CHROMOSOME-PARTITIONING PROTEIN PARB-RELATED"/>
    <property type="match status" value="1"/>
</dbReference>
<feature type="domain" description="ParB-like N-terminal" evidence="3">
    <location>
        <begin position="74"/>
        <end position="165"/>
    </location>
</feature>
<dbReference type="Pfam" id="PF02195">
    <property type="entry name" value="ParB_N"/>
    <property type="match status" value="1"/>
</dbReference>
<sequence length="349" mass="38807">MARKNILAGLMDNAQSAPQAERHSHQNEGSRTDAPVRSPKGALGAVTRTIDALTAKAAAAHEIERKLTEGETIVELDAARVEESFITDRLRDDEAALNELVEAIRLRGQDSPILVRPHPEKAGHYQVAFGHRRLRAARLLGIPVRAVVKQLADRDHVIAQGQENSARTDLSFIERATFARGMEEAGFEREVIMSALTSDKTTISKMLSIFERIPPDILGEINCAFSVGRDRWHDLSARFEEPAFHQAVRALMASEPFESADADTRFSQIESLILDPCGEPRRGSKSAPEVRNWLPEDGQVKIKIREDSKGFSIALKAPAAASFGLFIEQNLERLYQEFQEQQNNTEHGE</sequence>
<dbReference type="Proteomes" id="UP000186364">
    <property type="component" value="Unassembled WGS sequence"/>
</dbReference>
<dbReference type="AlphaFoldDB" id="A0A1Q9B3S7"/>
<dbReference type="PANTHER" id="PTHR33375:SF1">
    <property type="entry name" value="CHROMOSOME-PARTITIONING PROTEIN PARB-RELATED"/>
    <property type="match status" value="1"/>
</dbReference>
<comment type="caution">
    <text evidence="4">The sequence shown here is derived from an EMBL/GenBank/DDBJ whole genome shotgun (WGS) entry which is preliminary data.</text>
</comment>
<dbReference type="NCBIfam" id="TIGR00180">
    <property type="entry name" value="parB_part"/>
    <property type="match status" value="1"/>
</dbReference>
<feature type="compositionally biased region" description="Basic and acidic residues" evidence="2">
    <location>
        <begin position="20"/>
        <end position="31"/>
    </location>
</feature>
<evidence type="ECO:0000256" key="2">
    <source>
        <dbReference type="SAM" id="MobiDB-lite"/>
    </source>
</evidence>
<dbReference type="GO" id="GO:0005694">
    <property type="term" value="C:chromosome"/>
    <property type="evidence" value="ECO:0007669"/>
    <property type="project" value="TreeGrafter"/>
</dbReference>
<protein>
    <submittedName>
        <fullName evidence="4">Plasmid partitioning protein RepB</fullName>
    </submittedName>
</protein>
<reference evidence="4 5" key="1">
    <citation type="submission" date="2016-09" db="EMBL/GenBank/DDBJ databases">
        <title>Rhizobium sp. nov., a novel species isolated from the rice rhizosphere.</title>
        <authorList>
            <person name="Zhao J."/>
            <person name="Zhang X."/>
        </authorList>
    </citation>
    <scope>NUCLEOTIDE SEQUENCE [LARGE SCALE GENOMIC DNA]</scope>
    <source>
        <strain evidence="4 5">1.7048</strain>
    </source>
</reference>
<dbReference type="InterPro" id="IPR036086">
    <property type="entry name" value="ParB/Sulfiredoxin_sf"/>
</dbReference>
<dbReference type="SMART" id="SM00470">
    <property type="entry name" value="ParB"/>
    <property type="match status" value="1"/>
</dbReference>
<dbReference type="InterPro" id="IPR003115">
    <property type="entry name" value="ParB_N"/>
</dbReference>
<dbReference type="Pfam" id="PF07506">
    <property type="entry name" value="RepB"/>
    <property type="match status" value="1"/>
</dbReference>
<accession>A0A1Q9B3S7</accession>
<dbReference type="EMBL" id="MKIP01000019">
    <property type="protein sequence ID" value="OLP62704.1"/>
    <property type="molecule type" value="Genomic_DNA"/>
</dbReference>
<dbReference type="InterPro" id="IPR011111">
    <property type="entry name" value="Plasmid_RepB"/>
</dbReference>
<dbReference type="OrthoDB" id="7908920at2"/>
<name>A0A1Q9B3S7_9HYPH</name>
<dbReference type="GO" id="GO:0003677">
    <property type="term" value="F:DNA binding"/>
    <property type="evidence" value="ECO:0007669"/>
    <property type="project" value="InterPro"/>
</dbReference>
<dbReference type="SUPFAM" id="SSF110849">
    <property type="entry name" value="ParB/Sulfiredoxin"/>
    <property type="match status" value="1"/>
</dbReference>
<dbReference type="NCBIfam" id="TIGR03454">
    <property type="entry name" value="partition_RepB"/>
    <property type="match status" value="1"/>
</dbReference>
<feature type="region of interest" description="Disordered" evidence="2">
    <location>
        <begin position="11"/>
        <end position="40"/>
    </location>
</feature>
<gene>
    <name evidence="4" type="ORF">BJF93_00950</name>
</gene>
<evidence type="ECO:0000256" key="1">
    <source>
        <dbReference type="ARBA" id="ARBA00006295"/>
    </source>
</evidence>
<evidence type="ECO:0000313" key="4">
    <source>
        <dbReference type="EMBL" id="OLP62704.1"/>
    </source>
</evidence>
<dbReference type="SUPFAM" id="SSF109709">
    <property type="entry name" value="KorB DNA-binding domain-like"/>
    <property type="match status" value="1"/>
</dbReference>
<dbReference type="InterPro" id="IPR050336">
    <property type="entry name" value="Chromosome_partition/occlusion"/>
</dbReference>
<dbReference type="Gene3D" id="1.10.10.2830">
    <property type="match status" value="1"/>
</dbReference>
<organism evidence="4 5">
    <name type="scientific">Xaviernesmea oryzae</name>
    <dbReference type="NCBI Taxonomy" id="464029"/>
    <lineage>
        <taxon>Bacteria</taxon>
        <taxon>Pseudomonadati</taxon>
        <taxon>Pseudomonadota</taxon>
        <taxon>Alphaproteobacteria</taxon>
        <taxon>Hyphomicrobiales</taxon>
        <taxon>Rhizobiaceae</taxon>
        <taxon>Rhizobium/Agrobacterium group</taxon>
        <taxon>Xaviernesmea</taxon>
    </lineage>
</organism>
<evidence type="ECO:0000259" key="3">
    <source>
        <dbReference type="SMART" id="SM00470"/>
    </source>
</evidence>
<dbReference type="RefSeq" id="WP_075625344.1">
    <property type="nucleotide sequence ID" value="NZ_FOAM01000026.1"/>
</dbReference>
<dbReference type="InterPro" id="IPR017819">
    <property type="entry name" value="Plasmid_partition_RepB"/>
</dbReference>
<proteinExistence type="inferred from homology"/>
<dbReference type="Gene3D" id="3.90.1530.30">
    <property type="match status" value="1"/>
</dbReference>
<dbReference type="InterPro" id="IPR004437">
    <property type="entry name" value="ParB/RepB/Spo0J"/>
</dbReference>
<evidence type="ECO:0000313" key="5">
    <source>
        <dbReference type="Proteomes" id="UP000186364"/>
    </source>
</evidence>